<comment type="caution">
    <text evidence="9">The sequence shown here is derived from an EMBL/GenBank/DDBJ whole genome shotgun (WGS) entry which is preliminary data.</text>
</comment>
<dbReference type="SUPFAM" id="SSF57997">
    <property type="entry name" value="Tropomyosin"/>
    <property type="match status" value="1"/>
</dbReference>
<gene>
    <name evidence="9" type="ORF">DD237_004744</name>
</gene>
<dbReference type="SMART" id="SM00755">
    <property type="entry name" value="Grip"/>
    <property type="match status" value="1"/>
</dbReference>
<feature type="region of interest" description="Disordered" evidence="7">
    <location>
        <begin position="1235"/>
        <end position="1283"/>
    </location>
</feature>
<feature type="compositionally biased region" description="Low complexity" evidence="7">
    <location>
        <begin position="1252"/>
        <end position="1269"/>
    </location>
</feature>
<evidence type="ECO:0000256" key="2">
    <source>
        <dbReference type="ARBA" id="ARBA00004496"/>
    </source>
</evidence>
<feature type="compositionally biased region" description="Polar residues" evidence="7">
    <location>
        <begin position="1240"/>
        <end position="1251"/>
    </location>
</feature>
<name>A0A3R7YX57_9STRA</name>
<feature type="coiled-coil region" evidence="6">
    <location>
        <begin position="319"/>
        <end position="573"/>
    </location>
</feature>
<sequence length="1283" mass="144676">MLKKKEKLEQMRELGRGGLSKGLHFLRSAAVNSSVENNETLMSSTASEGESETQTTNRMTYDELVALSMKLTRQNKLMKVQYQKNQNKLIAAETNNVDVQTLRGFLEHEVGLDVTTCVKASSSSGGTIDMKALTEKYRILAALKQQELQHETKAHVAVESVNLLELSPLVTKKKYEEIDLVGDTGEMKQMDEVMEQIERMSEQLKQGAEYTKELEQKLAERNEQQEVARRVLEEKNMRLKEQEEQWREKWEEQSKLVDELMDKQEQGKEVERNEKLEEEMMRLVEGKRELEMRIRAMSEQLDVEVKLREAEQQKTANVLAKIEQEKADLAQRLQQAEAAVSTASTLASEVENEVMQETKALLEVQRADLEAANAENKCLLEQIQMLQEAASTTGVLQDKVKEKMATALEAQQSELEVAKAENARLQEQVQALQEASSTIILSEDGVKEKVSTALEGQQSELEAAKAENARLQEQVKALQEASSTIILSEDGVKEKVSTALEAQQSELEAAKAENARLQEQVQALQEASSTIILSEDGVKEKVSTALEAQQSELEAAKAENARLQEQVKALHQTTSTWTSEAQMGDAEGIINSLRAEIDCLQGMVAAKCDSEGLQQELAVLKEQAQMLQEELCQKNSNNAADAVLMQELEQIRLASAEQAHEMHVLQEKLYAAEERLAKANSDGEATQSLVKALKDDTSRLADQVTQFEEKKVALEEKISALTEAKRELEERQEHAHEAKATMEKQLEEERAYWTSKLENLISDTDAAKSKTETLEAKLRKKEKQVTKMAASQTSMTSELIELQKQVTSMREDLSMAAEGLEAHAIKAEENERRYLQSEKEVAKLKKQLDEVHEEHHANFEMLRQEKEAELKSVYIERRALTKEKKKLLREKEELQARCKGLECELGMARKHEEELETSLSDKTFQVGNLSADLAEKKKSLSDRMALATRLQTENMDMAGKLAEQVALIESALRDAANSKAAQCEMENQVQVAKADVQRMKQSEAKAIHDLENVQREMVNKDESFQLEREEAKEVLQAAVRNEKQNFRRELERLEAESKQKSKLALQAVLQKEKEITRLRARVDELEEDVRLGGADNRKILEFAELQAKREVEARTQAAQMQALTEQLEEAYRELQELRENKHRHAEELNAMLQNQRRDGVNMEYLKNVVVQYMSFQPGSSQQERLIPVLSTLLQFTAADVKEIKDAATRGNSWTSWGSSDASLDYKPIVVGGSHRYPMSPASSTTGRTSTLARMASAPMSPPESSRASSFLLPNGSNGESAER</sequence>
<dbReference type="PANTHER" id="PTHR23157:SF25">
    <property type="entry name" value="GRIP AND COILED-COIL DOMAIN-CONTAINING PROTEIN 1"/>
    <property type="match status" value="1"/>
</dbReference>
<dbReference type="EMBL" id="QKXF01000201">
    <property type="protein sequence ID" value="RQM14486.1"/>
    <property type="molecule type" value="Genomic_DNA"/>
</dbReference>
<keyword evidence="3" id="KW-0963">Cytoplasm</keyword>
<evidence type="ECO:0000256" key="7">
    <source>
        <dbReference type="SAM" id="MobiDB-lite"/>
    </source>
</evidence>
<evidence type="ECO:0000313" key="10">
    <source>
        <dbReference type="Proteomes" id="UP000286097"/>
    </source>
</evidence>
<feature type="coiled-coil region" evidence="6">
    <location>
        <begin position="810"/>
        <end position="911"/>
    </location>
</feature>
<dbReference type="VEuPathDB" id="FungiDB:DD237_004744"/>
<reference evidence="9 10" key="1">
    <citation type="submission" date="2018-06" db="EMBL/GenBank/DDBJ databases">
        <title>Comparative genomics of downy mildews reveals potential adaptations to biotrophy.</title>
        <authorList>
            <person name="Fletcher K."/>
            <person name="Klosterman S.J."/>
            <person name="Derevnina L."/>
            <person name="Martin F."/>
            <person name="Koike S."/>
            <person name="Reyes Chin-Wo S."/>
            <person name="Mou B."/>
            <person name="Michelmore R."/>
        </authorList>
    </citation>
    <scope>NUCLEOTIDE SEQUENCE [LARGE SCALE GENOMIC DNA]</scope>
    <source>
        <strain evidence="9 10">R13</strain>
    </source>
</reference>
<evidence type="ECO:0000256" key="1">
    <source>
        <dbReference type="ARBA" id="ARBA00004184"/>
    </source>
</evidence>
<evidence type="ECO:0000256" key="6">
    <source>
        <dbReference type="SAM" id="Coils"/>
    </source>
</evidence>
<keyword evidence="5" id="KW-0472">Membrane</keyword>
<feature type="coiled-coil region" evidence="6">
    <location>
        <begin position="662"/>
        <end position="784"/>
    </location>
</feature>
<evidence type="ECO:0000313" key="9">
    <source>
        <dbReference type="EMBL" id="RQM14486.1"/>
    </source>
</evidence>
<feature type="coiled-coil region" evidence="6">
    <location>
        <begin position="187"/>
        <end position="249"/>
    </location>
</feature>
<evidence type="ECO:0000259" key="8">
    <source>
        <dbReference type="PROSITE" id="PS50913"/>
    </source>
</evidence>
<comment type="subcellular location">
    <subcellularLocation>
        <location evidence="2">Cytoplasm</location>
    </subcellularLocation>
    <subcellularLocation>
        <location evidence="1">Endomembrane system</location>
        <topology evidence="1">Peripheral membrane protein</topology>
    </subcellularLocation>
</comment>
<dbReference type="InterPro" id="IPR051952">
    <property type="entry name" value="Golgi-autophagy_related"/>
</dbReference>
<feature type="compositionally biased region" description="Polar residues" evidence="7">
    <location>
        <begin position="1274"/>
        <end position="1283"/>
    </location>
</feature>
<dbReference type="PANTHER" id="PTHR23157">
    <property type="entry name" value="GRIP AND COILED-COIL DOMAIN-CONTAINING PROTEIN 1"/>
    <property type="match status" value="1"/>
</dbReference>
<dbReference type="GO" id="GO:0005794">
    <property type="term" value="C:Golgi apparatus"/>
    <property type="evidence" value="ECO:0007669"/>
    <property type="project" value="TreeGrafter"/>
</dbReference>
<protein>
    <recommendedName>
        <fullName evidence="8">GRIP domain-containing protein</fullName>
    </recommendedName>
</protein>
<dbReference type="Gene3D" id="1.10.220.60">
    <property type="entry name" value="GRIP domain"/>
    <property type="match status" value="1"/>
</dbReference>
<organism evidence="9 10">
    <name type="scientific">Peronospora effusa</name>
    <dbReference type="NCBI Taxonomy" id="542832"/>
    <lineage>
        <taxon>Eukaryota</taxon>
        <taxon>Sar</taxon>
        <taxon>Stramenopiles</taxon>
        <taxon>Oomycota</taxon>
        <taxon>Peronosporomycetes</taxon>
        <taxon>Peronosporales</taxon>
        <taxon>Peronosporaceae</taxon>
        <taxon>Peronospora</taxon>
    </lineage>
</organism>
<feature type="domain" description="GRIP" evidence="8">
    <location>
        <begin position="1155"/>
        <end position="1206"/>
    </location>
</feature>
<dbReference type="PROSITE" id="PS50913">
    <property type="entry name" value="GRIP"/>
    <property type="match status" value="1"/>
</dbReference>
<evidence type="ECO:0000256" key="5">
    <source>
        <dbReference type="ARBA" id="ARBA00023136"/>
    </source>
</evidence>
<dbReference type="Pfam" id="PF01465">
    <property type="entry name" value="GRIP"/>
    <property type="match status" value="1"/>
</dbReference>
<feature type="coiled-coil region" evidence="6">
    <location>
        <begin position="1113"/>
        <end position="1158"/>
    </location>
</feature>
<feature type="region of interest" description="Disordered" evidence="7">
    <location>
        <begin position="36"/>
        <end position="56"/>
    </location>
</feature>
<dbReference type="InterPro" id="IPR000237">
    <property type="entry name" value="GRIP_dom"/>
</dbReference>
<feature type="coiled-coil region" evidence="6">
    <location>
        <begin position="603"/>
        <end position="630"/>
    </location>
</feature>
<keyword evidence="4 6" id="KW-0175">Coiled coil</keyword>
<proteinExistence type="predicted"/>
<feature type="coiled-coil region" evidence="6">
    <location>
        <begin position="996"/>
        <end position="1088"/>
    </location>
</feature>
<accession>A0A3R7YX57</accession>
<evidence type="ECO:0000256" key="3">
    <source>
        <dbReference type="ARBA" id="ARBA00022490"/>
    </source>
</evidence>
<dbReference type="Proteomes" id="UP000286097">
    <property type="component" value="Unassembled WGS sequence"/>
</dbReference>
<evidence type="ECO:0000256" key="4">
    <source>
        <dbReference type="ARBA" id="ARBA00023054"/>
    </source>
</evidence>